<gene>
    <name evidence="2" type="ORF">L203_105585</name>
</gene>
<evidence type="ECO:0000313" key="3">
    <source>
        <dbReference type="Proteomes" id="UP000094043"/>
    </source>
</evidence>
<evidence type="ECO:0000313" key="2">
    <source>
        <dbReference type="EMBL" id="WVN90349.1"/>
    </source>
</evidence>
<reference evidence="2" key="2">
    <citation type="journal article" date="2022" name="Elife">
        <title>Obligate sexual reproduction of a homothallic fungus closely related to the Cryptococcus pathogenic species complex.</title>
        <authorList>
            <person name="Passer A.R."/>
            <person name="Clancey S.A."/>
            <person name="Shea T."/>
            <person name="David-Palma M."/>
            <person name="Averette A.F."/>
            <person name="Boekhout T."/>
            <person name="Porcel B.M."/>
            <person name="Nowrousian M."/>
            <person name="Cuomo C.A."/>
            <person name="Sun S."/>
            <person name="Heitman J."/>
            <person name="Coelho M.A."/>
        </authorList>
    </citation>
    <scope>NUCLEOTIDE SEQUENCE</scope>
    <source>
        <strain evidence="2">CBS 7841</strain>
    </source>
</reference>
<reference evidence="2" key="3">
    <citation type="submission" date="2024-01" db="EMBL/GenBank/DDBJ databases">
        <authorList>
            <person name="Coelho M.A."/>
            <person name="David-Palma M."/>
            <person name="Shea T."/>
            <person name="Sun S."/>
            <person name="Cuomo C.A."/>
            <person name="Heitman J."/>
        </authorList>
    </citation>
    <scope>NUCLEOTIDE SEQUENCE</scope>
    <source>
        <strain evidence="2">CBS 7841</strain>
    </source>
</reference>
<dbReference type="GeneID" id="91089794"/>
<dbReference type="Proteomes" id="UP000094043">
    <property type="component" value="Chromosome 7"/>
</dbReference>
<feature type="region of interest" description="Disordered" evidence="1">
    <location>
        <begin position="226"/>
        <end position="261"/>
    </location>
</feature>
<feature type="region of interest" description="Disordered" evidence="1">
    <location>
        <begin position="62"/>
        <end position="157"/>
    </location>
</feature>
<proteinExistence type="predicted"/>
<protein>
    <submittedName>
        <fullName evidence="2">Uncharacterized protein</fullName>
    </submittedName>
</protein>
<dbReference type="VEuPathDB" id="FungiDB:L203_03462"/>
<organism evidence="2 3">
    <name type="scientific">Cryptococcus depauperatus CBS 7841</name>
    <dbReference type="NCBI Taxonomy" id="1295531"/>
    <lineage>
        <taxon>Eukaryota</taxon>
        <taxon>Fungi</taxon>
        <taxon>Dikarya</taxon>
        <taxon>Basidiomycota</taxon>
        <taxon>Agaricomycotina</taxon>
        <taxon>Tremellomycetes</taxon>
        <taxon>Tremellales</taxon>
        <taxon>Cryptococcaceae</taxon>
        <taxon>Cryptococcus</taxon>
    </lineage>
</organism>
<name>A0A1E3IF21_9TREE</name>
<dbReference type="KEGG" id="cdep:91089794"/>
<evidence type="ECO:0000256" key="1">
    <source>
        <dbReference type="SAM" id="MobiDB-lite"/>
    </source>
</evidence>
<accession>A0A1E3IF21</accession>
<feature type="compositionally biased region" description="Basic and acidic residues" evidence="1">
    <location>
        <begin position="250"/>
        <end position="261"/>
    </location>
</feature>
<dbReference type="AlphaFoldDB" id="A0A1E3IF21"/>
<keyword evidence="3" id="KW-1185">Reference proteome</keyword>
<feature type="compositionally biased region" description="Acidic residues" evidence="1">
    <location>
        <begin position="76"/>
        <end position="111"/>
    </location>
</feature>
<dbReference type="RefSeq" id="XP_066071049.1">
    <property type="nucleotide sequence ID" value="XM_066214952.1"/>
</dbReference>
<dbReference type="EMBL" id="CP143790">
    <property type="protein sequence ID" value="WVN90349.1"/>
    <property type="molecule type" value="Genomic_DNA"/>
</dbReference>
<reference evidence="2" key="1">
    <citation type="submission" date="2016-06" db="EMBL/GenBank/DDBJ databases">
        <authorList>
            <person name="Cuomo C."/>
            <person name="Litvintseva A."/>
            <person name="Heitman J."/>
            <person name="Chen Y."/>
            <person name="Sun S."/>
            <person name="Springer D."/>
            <person name="Dromer F."/>
            <person name="Young S."/>
            <person name="Zeng Q."/>
            <person name="Chapman S."/>
            <person name="Gujja S."/>
            <person name="Saif S."/>
            <person name="Birren B."/>
        </authorList>
    </citation>
    <scope>NUCLEOTIDE SEQUENCE</scope>
    <source>
        <strain evidence="2">CBS 7841</strain>
    </source>
</reference>
<feature type="region of interest" description="Disordered" evidence="1">
    <location>
        <begin position="1"/>
        <end position="33"/>
    </location>
</feature>
<dbReference type="OrthoDB" id="2595509at2759"/>
<sequence length="261" mass="28170">MSSYRRFGRFASSTTTESHQRQLAAPVNKWKREWVTPEGLPAESSYKIFKWIQTDVKAQFTGAEMQDYTTPAPDGNGDDEDEDREVNEDDEGGDDAGDEGAAETEGAEGEAEGGAVEPPSQLKPQVLAKTEEGTRLSVKQDGFKPEADNQPQTAPATVADSTIEAPILPSHMVPSNSVEIHNIAVGSAELGEDDLALQHGVKVEMGNPEDEALKVTGYDTHMEVEEPIEKDEGLVMGEMEPPVPAMGIEGQDKPVETEDSS</sequence>